<organism evidence="1 2">
    <name type="scientific">Durusdinium trenchii</name>
    <dbReference type="NCBI Taxonomy" id="1381693"/>
    <lineage>
        <taxon>Eukaryota</taxon>
        <taxon>Sar</taxon>
        <taxon>Alveolata</taxon>
        <taxon>Dinophyceae</taxon>
        <taxon>Suessiales</taxon>
        <taxon>Symbiodiniaceae</taxon>
        <taxon>Durusdinium</taxon>
    </lineage>
</organism>
<proteinExistence type="predicted"/>
<protein>
    <submittedName>
        <fullName evidence="1">Uncharacterized protein</fullName>
    </submittedName>
</protein>
<dbReference type="Proteomes" id="UP001642484">
    <property type="component" value="Unassembled WGS sequence"/>
</dbReference>
<gene>
    <name evidence="1" type="ORF">CCMP2556_LOCUS26715</name>
</gene>
<keyword evidence="2" id="KW-1185">Reference proteome</keyword>
<feature type="non-terminal residue" evidence="1">
    <location>
        <position position="1"/>
    </location>
</feature>
<feature type="non-terminal residue" evidence="1">
    <location>
        <position position="173"/>
    </location>
</feature>
<reference evidence="1 2" key="1">
    <citation type="submission" date="2024-02" db="EMBL/GenBank/DDBJ databases">
        <authorList>
            <person name="Chen Y."/>
            <person name="Shah S."/>
            <person name="Dougan E. K."/>
            <person name="Thang M."/>
            <person name="Chan C."/>
        </authorList>
    </citation>
    <scope>NUCLEOTIDE SEQUENCE [LARGE SCALE GENOMIC DNA]</scope>
</reference>
<comment type="caution">
    <text evidence="1">The sequence shown here is derived from an EMBL/GenBank/DDBJ whole genome shotgun (WGS) entry which is preliminary data.</text>
</comment>
<sequence>VAHDCDSEFLQSCRLIDFQAEITNFVSGGSSETTLAKSKAKNKRKSGQSTASSGKLVDITQLRAKFIVKIDSVIQMARVQLAECQTLFIKYEQDEEPELLEKFRSFVTKGATQSDILQWEGVEDEGGMMKCLFTVDTRFQACRVLAAPSLEELRKCLGQAGQHICEVDSDKRE</sequence>
<accession>A0ABP0MSU8</accession>
<dbReference type="EMBL" id="CAXAMN010018835">
    <property type="protein sequence ID" value="CAK9053120.1"/>
    <property type="molecule type" value="Genomic_DNA"/>
</dbReference>
<name>A0ABP0MSU8_9DINO</name>
<evidence type="ECO:0000313" key="1">
    <source>
        <dbReference type="EMBL" id="CAK9053120.1"/>
    </source>
</evidence>
<evidence type="ECO:0000313" key="2">
    <source>
        <dbReference type="Proteomes" id="UP001642484"/>
    </source>
</evidence>